<sequence>MITDHNGVIINVNKAFTQITGYTREEAVGQTPRILKSNRHDAAFYRMMWTSVAEKGSWEGEVWDQRKGGEIYPKWLSITVVRDAHGDILNYIGCFSDITERKAAQEKIEYLAHHDPLTSLPNRLLLRDRFTHSRELIRRTGRSMAFMFLDLDHFKRINDSLGHRVGDDLLIAVVKRLRSCLRECDTLSRQGGDEFILILNDLEGKESAAKVAGKIISSLNQPFQIGIHSLNTSVSIGIALAPIDGDDFDSLLQKADTAMYVSKESARGTYCFFHQSMNDQAKRRLDLSNCLRGALNADQFRLVYQPQVFADSGRVFGAEALLRWHPDDRAAISPSEFIPLAEEIGMILPIGEWVIAQACDQARRWRDDGLNCRIAVNVSGVQIYRDDIVATIQRASRSAGISPELIQVELTESTLIEDSILVHDAISGLKAIGTSVAIDDFGTGYSSLAYLKRFRVDKLKIDRSFIADACFNEESAAMTRAVISIAHSLNMRSIAEGVETPEQLAFIRQAGCNEVQGFIYSQPLSTTDFLKFANLRKI</sequence>
<dbReference type="PROSITE" id="PS50887">
    <property type="entry name" value="GGDEF"/>
    <property type="match status" value="1"/>
</dbReference>
<dbReference type="Gene3D" id="3.30.70.270">
    <property type="match status" value="1"/>
</dbReference>
<dbReference type="InterPro" id="IPR000700">
    <property type="entry name" value="PAS-assoc_C"/>
</dbReference>
<dbReference type="PANTHER" id="PTHR44757">
    <property type="entry name" value="DIGUANYLATE CYCLASE DGCP"/>
    <property type="match status" value="1"/>
</dbReference>
<dbReference type="InterPro" id="IPR035919">
    <property type="entry name" value="EAL_sf"/>
</dbReference>
<evidence type="ECO:0000259" key="4">
    <source>
        <dbReference type="PROSITE" id="PS50887"/>
    </source>
</evidence>
<gene>
    <name evidence="5" type="ORF">IPJ38_02110</name>
</gene>
<evidence type="ECO:0000313" key="6">
    <source>
        <dbReference type="Proteomes" id="UP000739411"/>
    </source>
</evidence>
<dbReference type="InterPro" id="IPR001633">
    <property type="entry name" value="EAL_dom"/>
</dbReference>
<reference evidence="5 6" key="1">
    <citation type="submission" date="2020-10" db="EMBL/GenBank/DDBJ databases">
        <title>Connecting structure to function with the recovery of over 1000 high-quality activated sludge metagenome-assembled genomes encoding full-length rRNA genes using long-read sequencing.</title>
        <authorList>
            <person name="Singleton C.M."/>
            <person name="Petriglieri F."/>
            <person name="Kristensen J.M."/>
            <person name="Kirkegaard R.H."/>
            <person name="Michaelsen T.Y."/>
            <person name="Andersen M.H."/>
            <person name="Karst S.M."/>
            <person name="Dueholm M.S."/>
            <person name="Nielsen P.H."/>
            <person name="Albertsen M."/>
        </authorList>
    </citation>
    <scope>NUCLEOTIDE SEQUENCE [LARGE SCALE GENOMIC DNA]</scope>
    <source>
        <strain evidence="5">EsbW_18-Q3-R4-48_BATAC.463</strain>
    </source>
</reference>
<dbReference type="CDD" id="cd01948">
    <property type="entry name" value="EAL"/>
    <property type="match status" value="1"/>
</dbReference>
<dbReference type="SMART" id="SM00052">
    <property type="entry name" value="EAL"/>
    <property type="match status" value="1"/>
</dbReference>
<dbReference type="AlphaFoldDB" id="A0A935K7K9"/>
<dbReference type="SMART" id="SM00086">
    <property type="entry name" value="PAC"/>
    <property type="match status" value="1"/>
</dbReference>
<dbReference type="PROSITE" id="PS50883">
    <property type="entry name" value="EAL"/>
    <property type="match status" value="1"/>
</dbReference>
<accession>A0A935K7K9</accession>
<dbReference type="InterPro" id="IPR035965">
    <property type="entry name" value="PAS-like_dom_sf"/>
</dbReference>
<evidence type="ECO:0000313" key="5">
    <source>
        <dbReference type="EMBL" id="MBK7414075.1"/>
    </source>
</evidence>
<dbReference type="CDD" id="cd00130">
    <property type="entry name" value="PAS"/>
    <property type="match status" value="1"/>
</dbReference>
<dbReference type="SMART" id="SM00267">
    <property type="entry name" value="GGDEF"/>
    <property type="match status" value="1"/>
</dbReference>
<dbReference type="CDD" id="cd01949">
    <property type="entry name" value="GGDEF"/>
    <property type="match status" value="1"/>
</dbReference>
<dbReference type="EMBL" id="JADJMS010000006">
    <property type="protein sequence ID" value="MBK7414075.1"/>
    <property type="molecule type" value="Genomic_DNA"/>
</dbReference>
<dbReference type="SUPFAM" id="SSF141868">
    <property type="entry name" value="EAL domain-like"/>
    <property type="match status" value="1"/>
</dbReference>
<name>A0A935K7K9_9RHOO</name>
<protein>
    <submittedName>
        <fullName evidence="5">EAL domain-containing protein</fullName>
    </submittedName>
</protein>
<comment type="caution">
    <text evidence="5">The sequence shown here is derived from an EMBL/GenBank/DDBJ whole genome shotgun (WGS) entry which is preliminary data.</text>
</comment>
<dbReference type="Gene3D" id="3.30.450.20">
    <property type="entry name" value="PAS domain"/>
    <property type="match status" value="1"/>
</dbReference>
<dbReference type="Pfam" id="PF13426">
    <property type="entry name" value="PAS_9"/>
    <property type="match status" value="1"/>
</dbReference>
<dbReference type="InterPro" id="IPR052155">
    <property type="entry name" value="Biofilm_reg_signaling"/>
</dbReference>
<dbReference type="InterPro" id="IPR000014">
    <property type="entry name" value="PAS"/>
</dbReference>
<proteinExistence type="predicted"/>
<dbReference type="InterPro" id="IPR001610">
    <property type="entry name" value="PAC"/>
</dbReference>
<dbReference type="PROSITE" id="PS50112">
    <property type="entry name" value="PAS"/>
    <property type="match status" value="1"/>
</dbReference>
<dbReference type="PROSITE" id="PS50113">
    <property type="entry name" value="PAC"/>
    <property type="match status" value="1"/>
</dbReference>
<feature type="domain" description="PAC" evidence="2">
    <location>
        <begin position="58"/>
        <end position="110"/>
    </location>
</feature>
<dbReference type="Pfam" id="PF00990">
    <property type="entry name" value="GGDEF"/>
    <property type="match status" value="1"/>
</dbReference>
<feature type="domain" description="GGDEF" evidence="4">
    <location>
        <begin position="142"/>
        <end position="275"/>
    </location>
</feature>
<evidence type="ECO:0000259" key="2">
    <source>
        <dbReference type="PROSITE" id="PS50113"/>
    </source>
</evidence>
<dbReference type="Gene3D" id="3.20.20.450">
    <property type="entry name" value="EAL domain"/>
    <property type="match status" value="1"/>
</dbReference>
<organism evidence="5 6">
    <name type="scientific">Candidatus Dechloromonas phosphorivorans</name>
    <dbReference type="NCBI Taxonomy" id="2899244"/>
    <lineage>
        <taxon>Bacteria</taxon>
        <taxon>Pseudomonadati</taxon>
        <taxon>Pseudomonadota</taxon>
        <taxon>Betaproteobacteria</taxon>
        <taxon>Rhodocyclales</taxon>
        <taxon>Azonexaceae</taxon>
        <taxon>Dechloromonas</taxon>
    </lineage>
</organism>
<dbReference type="NCBIfam" id="TIGR00254">
    <property type="entry name" value="GGDEF"/>
    <property type="match status" value="1"/>
</dbReference>
<dbReference type="InterPro" id="IPR000160">
    <property type="entry name" value="GGDEF_dom"/>
</dbReference>
<dbReference type="Proteomes" id="UP000739411">
    <property type="component" value="Unassembled WGS sequence"/>
</dbReference>
<feature type="domain" description="EAL" evidence="3">
    <location>
        <begin position="284"/>
        <end position="537"/>
    </location>
</feature>
<dbReference type="Pfam" id="PF00563">
    <property type="entry name" value="EAL"/>
    <property type="match status" value="1"/>
</dbReference>
<feature type="domain" description="PAS" evidence="1">
    <location>
        <begin position="1"/>
        <end position="31"/>
    </location>
</feature>
<dbReference type="SUPFAM" id="SSF55073">
    <property type="entry name" value="Nucleotide cyclase"/>
    <property type="match status" value="1"/>
</dbReference>
<dbReference type="InterPro" id="IPR029787">
    <property type="entry name" value="Nucleotide_cyclase"/>
</dbReference>
<dbReference type="InterPro" id="IPR043128">
    <property type="entry name" value="Rev_trsase/Diguanyl_cyclase"/>
</dbReference>
<evidence type="ECO:0000259" key="3">
    <source>
        <dbReference type="PROSITE" id="PS50883"/>
    </source>
</evidence>
<evidence type="ECO:0000259" key="1">
    <source>
        <dbReference type="PROSITE" id="PS50112"/>
    </source>
</evidence>
<dbReference type="NCBIfam" id="TIGR00229">
    <property type="entry name" value="sensory_box"/>
    <property type="match status" value="1"/>
</dbReference>
<dbReference type="SUPFAM" id="SSF55785">
    <property type="entry name" value="PYP-like sensor domain (PAS domain)"/>
    <property type="match status" value="1"/>
</dbReference>
<dbReference type="PANTHER" id="PTHR44757:SF2">
    <property type="entry name" value="BIOFILM ARCHITECTURE MAINTENANCE PROTEIN MBAA"/>
    <property type="match status" value="1"/>
</dbReference>